<feature type="transmembrane region" description="Helical" evidence="1">
    <location>
        <begin position="6"/>
        <end position="22"/>
    </location>
</feature>
<evidence type="ECO:0000313" key="2">
    <source>
        <dbReference type="EMBL" id="AGB48469.1"/>
    </source>
</evidence>
<feature type="transmembrane region" description="Helical" evidence="1">
    <location>
        <begin position="29"/>
        <end position="48"/>
    </location>
</feature>
<evidence type="ECO:0000256" key="1">
    <source>
        <dbReference type="SAM" id="Phobius"/>
    </source>
</evidence>
<keyword evidence="1" id="KW-0812">Transmembrane</keyword>
<dbReference type="GeneID" id="14408043"/>
<dbReference type="OrthoDB" id="205985at2157"/>
<dbReference type="KEGG" id="mhz:Metho_0182"/>
<dbReference type="Proteomes" id="UP000010866">
    <property type="component" value="Chromosome"/>
</dbReference>
<accession>L0KWX3</accession>
<organism evidence="2 3">
    <name type="scientific">Methanomethylovorans hollandica (strain DSM 15978 / NBRC 107637 / DMS1)</name>
    <dbReference type="NCBI Taxonomy" id="867904"/>
    <lineage>
        <taxon>Archaea</taxon>
        <taxon>Methanobacteriati</taxon>
        <taxon>Methanobacteriota</taxon>
        <taxon>Stenosarchaea group</taxon>
        <taxon>Methanomicrobia</taxon>
        <taxon>Methanosarcinales</taxon>
        <taxon>Methanosarcinaceae</taxon>
        <taxon>Methanomethylovorans</taxon>
    </lineage>
</organism>
<reference evidence="3" key="1">
    <citation type="submission" date="2012-02" db="EMBL/GenBank/DDBJ databases">
        <title>Complete sequence of chromosome of Methanomethylovorans hollandica DSM 15978.</title>
        <authorList>
            <person name="Lucas S."/>
            <person name="Copeland A."/>
            <person name="Lapidus A."/>
            <person name="Glavina del Rio T."/>
            <person name="Dalin E."/>
            <person name="Tice H."/>
            <person name="Bruce D."/>
            <person name="Goodwin L."/>
            <person name="Pitluck S."/>
            <person name="Peters L."/>
            <person name="Mikhailova N."/>
            <person name="Held B."/>
            <person name="Kyrpides N."/>
            <person name="Mavromatis K."/>
            <person name="Ivanova N."/>
            <person name="Brettin T."/>
            <person name="Detter J.C."/>
            <person name="Han C."/>
            <person name="Larimer F."/>
            <person name="Land M."/>
            <person name="Hauser L."/>
            <person name="Markowitz V."/>
            <person name="Cheng J.-F."/>
            <person name="Hugenholtz P."/>
            <person name="Woyke T."/>
            <person name="Wu D."/>
            <person name="Spring S."/>
            <person name="Schroeder M."/>
            <person name="Brambilla E."/>
            <person name="Klenk H.-P."/>
            <person name="Eisen J.A."/>
        </authorList>
    </citation>
    <scope>NUCLEOTIDE SEQUENCE [LARGE SCALE GENOMIC DNA]</scope>
    <source>
        <strain evidence="3">DSM 15978 / NBRC 107637 / DMS1</strain>
    </source>
</reference>
<dbReference type="Pfam" id="PF07441">
    <property type="entry name" value="BofA"/>
    <property type="match status" value="1"/>
</dbReference>
<proteinExistence type="predicted"/>
<dbReference type="InterPro" id="IPR010001">
    <property type="entry name" value="BofA"/>
</dbReference>
<name>L0KWX3_METHD</name>
<protein>
    <submittedName>
        <fullName evidence="2">SigmaK-factor processing regulatory protein BofA</fullName>
    </submittedName>
</protein>
<dbReference type="AlphaFoldDB" id="L0KWX3"/>
<keyword evidence="1" id="KW-0472">Membrane</keyword>
<dbReference type="STRING" id="867904.Metho_0182"/>
<sequence>MVTEIIIVLAAIVIAYLLYKVLKTIKSMVINAIMGLLVLVIANTALGLEIAYSWVVVFTCAIAGVFGAILVILLHYAGIFF</sequence>
<gene>
    <name evidence="2" type="ordered locus">Metho_0182</name>
</gene>
<dbReference type="HOGENOM" id="CLU_172280_1_0_2"/>
<keyword evidence="1" id="KW-1133">Transmembrane helix</keyword>
<dbReference type="RefSeq" id="WP_015323638.1">
    <property type="nucleotide sequence ID" value="NC_019977.1"/>
</dbReference>
<feature type="transmembrane region" description="Helical" evidence="1">
    <location>
        <begin position="54"/>
        <end position="77"/>
    </location>
</feature>
<dbReference type="EMBL" id="CP003362">
    <property type="protein sequence ID" value="AGB48469.1"/>
    <property type="molecule type" value="Genomic_DNA"/>
</dbReference>
<keyword evidence="3" id="KW-1185">Reference proteome</keyword>
<evidence type="ECO:0000313" key="3">
    <source>
        <dbReference type="Proteomes" id="UP000010866"/>
    </source>
</evidence>